<dbReference type="HAMAP" id="MF_00639">
    <property type="entry name" value="MurD"/>
    <property type="match status" value="1"/>
</dbReference>
<dbReference type="Gene3D" id="3.90.190.20">
    <property type="entry name" value="Mur ligase, C-terminal domain"/>
    <property type="match status" value="1"/>
</dbReference>
<dbReference type="UniPathway" id="UPA00219"/>
<evidence type="ECO:0000256" key="2">
    <source>
        <dbReference type="ARBA" id="ARBA00004752"/>
    </source>
</evidence>
<dbReference type="Gene3D" id="3.40.50.720">
    <property type="entry name" value="NAD(P)-binding Rossmann-like Domain"/>
    <property type="match status" value="1"/>
</dbReference>
<dbReference type="GO" id="GO:0005524">
    <property type="term" value="F:ATP binding"/>
    <property type="evidence" value="ECO:0007669"/>
    <property type="project" value="UniProtKB-UniRule"/>
</dbReference>
<evidence type="ECO:0000256" key="3">
    <source>
        <dbReference type="ARBA" id="ARBA00022490"/>
    </source>
</evidence>
<keyword evidence="9 10" id="KW-0961">Cell wall biogenesis/degradation</keyword>
<feature type="domain" description="Mur ligase central" evidence="12">
    <location>
        <begin position="121"/>
        <end position="303"/>
    </location>
</feature>
<dbReference type="InterPro" id="IPR004101">
    <property type="entry name" value="Mur_ligase_C"/>
</dbReference>
<dbReference type="GO" id="GO:0009252">
    <property type="term" value="P:peptidoglycan biosynthetic process"/>
    <property type="evidence" value="ECO:0007669"/>
    <property type="project" value="UniProtKB-UniRule"/>
</dbReference>
<dbReference type="AlphaFoldDB" id="A0A2P2ECA8"/>
<comment type="similarity">
    <text evidence="9">Belongs to the MurCDEF family.</text>
</comment>
<dbReference type="InterPro" id="IPR018109">
    <property type="entry name" value="Folylpolyglutamate_synth_CS"/>
</dbReference>
<comment type="caution">
    <text evidence="13">The sequence shown here is derived from an EMBL/GenBank/DDBJ whole genome shotgun (WGS) entry which is preliminary data.</text>
</comment>
<reference evidence="13" key="1">
    <citation type="journal article" date="2018" name="Genome Announc.">
        <title>Draft Genome Sequence of "Candidatus Phycosocius bacilliformis," an Alphaproteobacterial Ectosymbiont of the Hydrocarbon-Producing Green Alga Botryococcus braunii.</title>
        <authorList>
            <person name="Tanabe Y."/>
            <person name="Yamaguchi H."/>
            <person name="Watanabe M.M."/>
        </authorList>
    </citation>
    <scope>NUCLEOTIDE SEQUENCE [LARGE SCALE GENOMIC DNA]</scope>
    <source>
        <strain evidence="13">BOTRYCO-2</strain>
    </source>
</reference>
<keyword evidence="3 9" id="KW-0963">Cytoplasm</keyword>
<dbReference type="SUPFAM" id="SSF53244">
    <property type="entry name" value="MurD-like peptide ligases, peptide-binding domain"/>
    <property type="match status" value="1"/>
</dbReference>
<dbReference type="EMBL" id="BFBR01000007">
    <property type="protein sequence ID" value="GBF58671.1"/>
    <property type="molecule type" value="Genomic_DNA"/>
</dbReference>
<evidence type="ECO:0000256" key="5">
    <source>
        <dbReference type="ARBA" id="ARBA00022618"/>
    </source>
</evidence>
<keyword evidence="4 9" id="KW-0436">Ligase</keyword>
<dbReference type="GO" id="GO:0008360">
    <property type="term" value="P:regulation of cell shape"/>
    <property type="evidence" value="ECO:0007669"/>
    <property type="project" value="UniProtKB-KW"/>
</dbReference>
<gene>
    <name evidence="9 13" type="primary">murD</name>
    <name evidence="13" type="ORF">PbB2_02359</name>
</gene>
<keyword evidence="8 9" id="KW-0131">Cell cycle</keyword>
<evidence type="ECO:0000256" key="10">
    <source>
        <dbReference type="RuleBase" id="RU003664"/>
    </source>
</evidence>
<dbReference type="InterPro" id="IPR036291">
    <property type="entry name" value="NAD(P)-bd_dom_sf"/>
</dbReference>
<keyword evidence="6 9" id="KW-0547">Nucleotide-binding</keyword>
<dbReference type="NCBIfam" id="TIGR01087">
    <property type="entry name" value="murD"/>
    <property type="match status" value="1"/>
</dbReference>
<dbReference type="InterPro" id="IPR036565">
    <property type="entry name" value="Mur-like_cat_sf"/>
</dbReference>
<evidence type="ECO:0000256" key="9">
    <source>
        <dbReference type="HAMAP-Rule" id="MF_00639"/>
    </source>
</evidence>
<organism evidence="13 14">
    <name type="scientific">Candidatus Phycosocius bacilliformis</name>
    <dbReference type="NCBI Taxonomy" id="1445552"/>
    <lineage>
        <taxon>Bacteria</taxon>
        <taxon>Pseudomonadati</taxon>
        <taxon>Pseudomonadota</taxon>
        <taxon>Alphaproteobacteria</taxon>
        <taxon>Caulobacterales</taxon>
        <taxon>Caulobacterales incertae sedis</taxon>
        <taxon>Candidatus Phycosocius</taxon>
    </lineage>
</organism>
<dbReference type="EC" id="6.3.2.9" evidence="9 10"/>
<accession>A0A2P2ECA8</accession>
<dbReference type="Proteomes" id="UP000245086">
    <property type="component" value="Unassembled WGS sequence"/>
</dbReference>
<dbReference type="GO" id="GO:0008764">
    <property type="term" value="F:UDP-N-acetylmuramoylalanine-D-glutamate ligase activity"/>
    <property type="evidence" value="ECO:0007669"/>
    <property type="project" value="UniProtKB-UniRule"/>
</dbReference>
<dbReference type="PROSITE" id="PS01011">
    <property type="entry name" value="FOLYLPOLYGLU_SYNT_1"/>
    <property type="match status" value="1"/>
</dbReference>
<dbReference type="GO" id="GO:0071555">
    <property type="term" value="P:cell wall organization"/>
    <property type="evidence" value="ECO:0007669"/>
    <property type="project" value="UniProtKB-KW"/>
</dbReference>
<dbReference type="Pfam" id="PF02875">
    <property type="entry name" value="Mur_ligase_C"/>
    <property type="match status" value="1"/>
</dbReference>
<feature type="binding site" evidence="9">
    <location>
        <begin position="123"/>
        <end position="129"/>
    </location>
    <ligand>
        <name>ATP</name>
        <dbReference type="ChEBI" id="CHEBI:30616"/>
    </ligand>
</feature>
<evidence type="ECO:0000256" key="8">
    <source>
        <dbReference type="ARBA" id="ARBA00023306"/>
    </source>
</evidence>
<feature type="domain" description="Mur ligase C-terminal" evidence="11">
    <location>
        <begin position="325"/>
        <end position="438"/>
    </location>
</feature>
<proteinExistence type="inferred from homology"/>
<dbReference type="InterPro" id="IPR013221">
    <property type="entry name" value="Mur_ligase_cen"/>
</dbReference>
<dbReference type="GO" id="GO:0005737">
    <property type="term" value="C:cytoplasm"/>
    <property type="evidence" value="ECO:0007669"/>
    <property type="project" value="UniProtKB-SubCell"/>
</dbReference>
<keyword evidence="9 10" id="KW-0133">Cell shape</keyword>
<sequence>MFPVTTFKGRKVAVFGLARTGIAAALALKAGGATILAWDDGEAGRAASVAAGLTPIDLRDCDFSELAALVMSPGVPLYGPKQHWSVAKAEAAGVPVIGDVELFARELNAIPEDQRPLVVAITGTNGKSTTTALIAHILSSCGKDVRMGGNIGTGVLALDPPRPDAIYVLELSSYQLDLVDSLRVKAAVHLNLTPDHLERHGTMERYAAAKRRIFNNQTSTDWAIVGVDDDWGMALCTRMNAGGGRVVVPISAVQALGKGVCALGTMLWDNLDGRSQMVVDLAHAHALPGAHNAQNAAAAYAAARALGLSPHAITKALISFPGLEHRLQEVGAIGPIRFFNDSKATNADAAAQALQAFPKLRWIVGGQAKTGGIDSLAPFFDRVTKAYLVGEAAEAFAQTLDGHVAYDVCGTIKMATAKAYEDARQTESEEIIVLSPACASFDQFPDFEARGRHFTACVKELVNCDHGLSADIESAVETA</sequence>
<dbReference type="OrthoDB" id="9809796at2"/>
<dbReference type="Pfam" id="PF08245">
    <property type="entry name" value="Mur_ligase_M"/>
    <property type="match status" value="1"/>
</dbReference>
<comment type="catalytic activity">
    <reaction evidence="9 10">
        <text>UDP-N-acetyl-alpha-D-muramoyl-L-alanine + D-glutamate + ATP = UDP-N-acetyl-alpha-D-muramoyl-L-alanyl-D-glutamate + ADP + phosphate + H(+)</text>
        <dbReference type="Rhea" id="RHEA:16429"/>
        <dbReference type="ChEBI" id="CHEBI:15378"/>
        <dbReference type="ChEBI" id="CHEBI:29986"/>
        <dbReference type="ChEBI" id="CHEBI:30616"/>
        <dbReference type="ChEBI" id="CHEBI:43474"/>
        <dbReference type="ChEBI" id="CHEBI:83898"/>
        <dbReference type="ChEBI" id="CHEBI:83900"/>
        <dbReference type="ChEBI" id="CHEBI:456216"/>
        <dbReference type="EC" id="6.3.2.9"/>
    </reaction>
</comment>
<dbReference type="RefSeq" id="WP_108985528.1">
    <property type="nucleotide sequence ID" value="NZ_BFBR01000007.1"/>
</dbReference>
<protein>
    <recommendedName>
        <fullName evidence="9 10">UDP-N-acetylmuramoylalanine--D-glutamate ligase</fullName>
        <ecNumber evidence="9 10">6.3.2.9</ecNumber>
    </recommendedName>
    <alternativeName>
        <fullName evidence="9">D-glutamic acid-adding enzyme</fullName>
    </alternativeName>
    <alternativeName>
        <fullName evidence="9">UDP-N-acetylmuramoyl-L-alanyl-D-glutamate synthetase</fullName>
    </alternativeName>
</protein>
<keyword evidence="9 10" id="KW-0573">Peptidoglycan synthesis</keyword>
<comment type="function">
    <text evidence="9 10">Cell wall formation. Catalyzes the addition of glutamate to the nucleotide precursor UDP-N-acetylmuramoyl-L-alanine (UMA).</text>
</comment>
<dbReference type="SUPFAM" id="SSF53623">
    <property type="entry name" value="MurD-like peptide ligases, catalytic domain"/>
    <property type="match status" value="1"/>
</dbReference>
<evidence type="ECO:0000256" key="7">
    <source>
        <dbReference type="ARBA" id="ARBA00022840"/>
    </source>
</evidence>
<dbReference type="PANTHER" id="PTHR43692:SF1">
    <property type="entry name" value="UDP-N-ACETYLMURAMOYLALANINE--D-GLUTAMATE LIGASE"/>
    <property type="match status" value="1"/>
</dbReference>
<keyword evidence="5 9" id="KW-0132">Cell division</keyword>
<evidence type="ECO:0000256" key="6">
    <source>
        <dbReference type="ARBA" id="ARBA00022741"/>
    </source>
</evidence>
<dbReference type="InterPro" id="IPR005762">
    <property type="entry name" value="MurD"/>
</dbReference>
<keyword evidence="14" id="KW-1185">Reference proteome</keyword>
<dbReference type="InterPro" id="IPR036615">
    <property type="entry name" value="Mur_ligase_C_dom_sf"/>
</dbReference>
<dbReference type="PANTHER" id="PTHR43692">
    <property type="entry name" value="UDP-N-ACETYLMURAMOYLALANINE--D-GLUTAMATE LIGASE"/>
    <property type="match status" value="1"/>
</dbReference>
<name>A0A2P2ECA8_9PROT</name>
<dbReference type="GO" id="GO:0004326">
    <property type="term" value="F:tetrahydrofolylpolyglutamate synthase activity"/>
    <property type="evidence" value="ECO:0007669"/>
    <property type="project" value="InterPro"/>
</dbReference>
<evidence type="ECO:0000313" key="13">
    <source>
        <dbReference type="EMBL" id="GBF58671.1"/>
    </source>
</evidence>
<evidence type="ECO:0000259" key="11">
    <source>
        <dbReference type="Pfam" id="PF02875"/>
    </source>
</evidence>
<evidence type="ECO:0000256" key="4">
    <source>
        <dbReference type="ARBA" id="ARBA00022598"/>
    </source>
</evidence>
<keyword evidence="7 9" id="KW-0067">ATP-binding</keyword>
<evidence type="ECO:0000256" key="1">
    <source>
        <dbReference type="ARBA" id="ARBA00004496"/>
    </source>
</evidence>
<comment type="pathway">
    <text evidence="2 9 10">Cell wall biogenesis; peptidoglycan biosynthesis.</text>
</comment>
<dbReference type="SUPFAM" id="SSF51735">
    <property type="entry name" value="NAD(P)-binding Rossmann-fold domains"/>
    <property type="match status" value="1"/>
</dbReference>
<comment type="subcellular location">
    <subcellularLocation>
        <location evidence="1 9 10">Cytoplasm</location>
    </subcellularLocation>
</comment>
<evidence type="ECO:0000313" key="14">
    <source>
        <dbReference type="Proteomes" id="UP000245086"/>
    </source>
</evidence>
<dbReference type="Gene3D" id="3.40.1190.10">
    <property type="entry name" value="Mur-like, catalytic domain"/>
    <property type="match status" value="1"/>
</dbReference>
<evidence type="ECO:0000259" key="12">
    <source>
        <dbReference type="Pfam" id="PF08245"/>
    </source>
</evidence>
<dbReference type="GO" id="GO:0051301">
    <property type="term" value="P:cell division"/>
    <property type="evidence" value="ECO:0007669"/>
    <property type="project" value="UniProtKB-KW"/>
</dbReference>